<organism evidence="3 4">
    <name type="scientific">Saccharopolyspora griseoalba</name>
    <dbReference type="NCBI Taxonomy" id="1431848"/>
    <lineage>
        <taxon>Bacteria</taxon>
        <taxon>Bacillati</taxon>
        <taxon>Actinomycetota</taxon>
        <taxon>Actinomycetes</taxon>
        <taxon>Pseudonocardiales</taxon>
        <taxon>Pseudonocardiaceae</taxon>
        <taxon>Saccharopolyspora</taxon>
    </lineage>
</organism>
<evidence type="ECO:0000313" key="4">
    <source>
        <dbReference type="Proteomes" id="UP001596504"/>
    </source>
</evidence>
<dbReference type="Pfam" id="PF13560">
    <property type="entry name" value="HTH_31"/>
    <property type="match status" value="1"/>
</dbReference>
<sequence length="284" mass="31880">MATTPTVRRLLLSNELKRLRSGAGVGPERAAQHLGCRVSKISRIELAQNSIQAGDVKLLSDLYGVDPERTEVLLDLARGQNQRARWSGYRSTFPDWFRMFVDLERDAAAIRSVEVEIIPGLLQTEDYIRAIHEEEPSGTDELDDPVHARQERQSVLGRTDPPDVSFILSESCLRRIVGSSEVMRDQLDHLVEVSRLPNVQLQVLPFDAKTFAGRIIFRFTMLNIPAQGVAPLDFVYVESFDDARYLEDNDAIATYSRLWGRLQAAALCPVESRDFIAKVAADLG</sequence>
<comment type="caution">
    <text evidence="3">The sequence shown here is derived from an EMBL/GenBank/DDBJ whole genome shotgun (WGS) entry which is preliminary data.</text>
</comment>
<dbReference type="InterPro" id="IPR043917">
    <property type="entry name" value="DUF5753"/>
</dbReference>
<feature type="domain" description="HTH cro/C1-type" evidence="2">
    <location>
        <begin position="15"/>
        <end position="70"/>
    </location>
</feature>
<name>A0ABW2LK32_9PSEU</name>
<reference evidence="4" key="1">
    <citation type="journal article" date="2019" name="Int. J. Syst. Evol. Microbiol.">
        <title>The Global Catalogue of Microorganisms (GCM) 10K type strain sequencing project: providing services to taxonomists for standard genome sequencing and annotation.</title>
        <authorList>
            <consortium name="The Broad Institute Genomics Platform"/>
            <consortium name="The Broad Institute Genome Sequencing Center for Infectious Disease"/>
            <person name="Wu L."/>
            <person name="Ma J."/>
        </authorList>
    </citation>
    <scope>NUCLEOTIDE SEQUENCE [LARGE SCALE GENOMIC DNA]</scope>
    <source>
        <strain evidence="4">WLHS5</strain>
    </source>
</reference>
<dbReference type="SMART" id="SM00530">
    <property type="entry name" value="HTH_XRE"/>
    <property type="match status" value="1"/>
</dbReference>
<dbReference type="EMBL" id="JBHTCJ010000007">
    <property type="protein sequence ID" value="MFC7342877.1"/>
    <property type="molecule type" value="Genomic_DNA"/>
</dbReference>
<protein>
    <submittedName>
        <fullName evidence="3">Helix-turn-helix domain-containing protein</fullName>
    </submittedName>
</protein>
<evidence type="ECO:0000313" key="3">
    <source>
        <dbReference type="EMBL" id="MFC7342877.1"/>
    </source>
</evidence>
<proteinExistence type="predicted"/>
<dbReference type="RefSeq" id="WP_380669194.1">
    <property type="nucleotide sequence ID" value="NZ_JBHTCJ010000007.1"/>
</dbReference>
<dbReference type="InterPro" id="IPR001387">
    <property type="entry name" value="Cro/C1-type_HTH"/>
</dbReference>
<dbReference type="InterPro" id="IPR010982">
    <property type="entry name" value="Lambda_DNA-bd_dom_sf"/>
</dbReference>
<evidence type="ECO:0000256" key="1">
    <source>
        <dbReference type="SAM" id="MobiDB-lite"/>
    </source>
</evidence>
<accession>A0ABW2LK32</accession>
<keyword evidence="4" id="KW-1185">Reference proteome</keyword>
<dbReference type="Pfam" id="PF19054">
    <property type="entry name" value="DUF5753"/>
    <property type="match status" value="1"/>
</dbReference>
<gene>
    <name evidence="3" type="ORF">ACFQRI_15850</name>
</gene>
<feature type="region of interest" description="Disordered" evidence="1">
    <location>
        <begin position="136"/>
        <end position="158"/>
    </location>
</feature>
<evidence type="ECO:0000259" key="2">
    <source>
        <dbReference type="SMART" id="SM00530"/>
    </source>
</evidence>
<dbReference type="SUPFAM" id="SSF47413">
    <property type="entry name" value="lambda repressor-like DNA-binding domains"/>
    <property type="match status" value="1"/>
</dbReference>
<dbReference type="CDD" id="cd00093">
    <property type="entry name" value="HTH_XRE"/>
    <property type="match status" value="1"/>
</dbReference>
<dbReference type="Proteomes" id="UP001596504">
    <property type="component" value="Unassembled WGS sequence"/>
</dbReference>